<keyword evidence="2" id="KW-0645">Protease</keyword>
<name>A0A1J1J8F1_9DIPT</name>
<dbReference type="Gene3D" id="3.40.50.1820">
    <property type="entry name" value="alpha/beta hydrolase"/>
    <property type="match status" value="1"/>
</dbReference>
<organism evidence="7 8">
    <name type="scientific">Clunio marinus</name>
    <dbReference type="NCBI Taxonomy" id="568069"/>
    <lineage>
        <taxon>Eukaryota</taxon>
        <taxon>Metazoa</taxon>
        <taxon>Ecdysozoa</taxon>
        <taxon>Arthropoda</taxon>
        <taxon>Hexapoda</taxon>
        <taxon>Insecta</taxon>
        <taxon>Pterygota</taxon>
        <taxon>Neoptera</taxon>
        <taxon>Endopterygota</taxon>
        <taxon>Diptera</taxon>
        <taxon>Nematocera</taxon>
        <taxon>Chironomoidea</taxon>
        <taxon>Chironomidae</taxon>
        <taxon>Clunio</taxon>
    </lineage>
</organism>
<dbReference type="InterPro" id="IPR029058">
    <property type="entry name" value="AB_hydrolase_fold"/>
</dbReference>
<feature type="signal peptide" evidence="6">
    <location>
        <begin position="1"/>
        <end position="19"/>
    </location>
</feature>
<comment type="similarity">
    <text evidence="1">Belongs to the peptidase S28 family.</text>
</comment>
<evidence type="ECO:0000256" key="3">
    <source>
        <dbReference type="ARBA" id="ARBA00022729"/>
    </source>
</evidence>
<dbReference type="GO" id="GO:0070008">
    <property type="term" value="F:serine-type exopeptidase activity"/>
    <property type="evidence" value="ECO:0007669"/>
    <property type="project" value="InterPro"/>
</dbReference>
<sequence>MKKLFLFFIISVACSKAEAFDVFKQPKLPTIVTPRAERRNLTVPLDHFDRQNAAEWEMPYYIIDEFHQPNGPIFIRVSEGTSGNLDMGLMYDLAREFNALIIGTTVRFYGETRPTANLELENLRFLNSEQAIADIAHLVTWIKESNSSLTDSKVIAYGQLYGGSVAVWARSKYPHLIDGVWASSARLNAVFDFTQMLEAIANTLVQVGGLQCYRQIERAYEQLEGFLQNQEYELIENSLNVCNNITNTTIGIGTLMNGLAVSYATRFTEGPPSETEEFCELMTSDLNDDDAFTRYARYSRLVFSDCIFIDYVALRGLFSANEWTMPGAQIGFRQIFYQTCSEFARFSTSSSQFHPFGSRFPAEVFIDGCTDVFGPTFDEDFIRRQVDLTNIMLGGVLNKIKLVLSLH</sequence>
<evidence type="ECO:0000256" key="4">
    <source>
        <dbReference type="ARBA" id="ARBA00022801"/>
    </source>
</evidence>
<gene>
    <name evidence="7" type="ORF">CLUMA_CG021225</name>
</gene>
<dbReference type="InterPro" id="IPR042269">
    <property type="entry name" value="Ser_carbopepase_S28_SKS"/>
</dbReference>
<evidence type="ECO:0000256" key="5">
    <source>
        <dbReference type="ARBA" id="ARBA00023180"/>
    </source>
</evidence>
<evidence type="ECO:0000256" key="6">
    <source>
        <dbReference type="SAM" id="SignalP"/>
    </source>
</evidence>
<accession>A0A1J1J8F1</accession>
<protein>
    <submittedName>
        <fullName evidence="7">CLUMA_CG021225, isoform A</fullName>
    </submittedName>
</protein>
<dbReference type="Pfam" id="PF05577">
    <property type="entry name" value="Peptidase_S28"/>
    <property type="match status" value="1"/>
</dbReference>
<evidence type="ECO:0000256" key="1">
    <source>
        <dbReference type="ARBA" id="ARBA00011079"/>
    </source>
</evidence>
<feature type="chain" id="PRO_5013380457" evidence="6">
    <location>
        <begin position="20"/>
        <end position="407"/>
    </location>
</feature>
<dbReference type="EMBL" id="CVRI01000075">
    <property type="protein sequence ID" value="CRL08701.1"/>
    <property type="molecule type" value="Genomic_DNA"/>
</dbReference>
<evidence type="ECO:0000256" key="2">
    <source>
        <dbReference type="ARBA" id="ARBA00022670"/>
    </source>
</evidence>
<evidence type="ECO:0000313" key="7">
    <source>
        <dbReference type="EMBL" id="CRL08701.1"/>
    </source>
</evidence>
<dbReference type="OrthoDB" id="1735038at2759"/>
<dbReference type="Gene3D" id="1.20.120.980">
    <property type="entry name" value="Serine carboxypeptidase S28, SKS domain"/>
    <property type="match status" value="1"/>
</dbReference>
<keyword evidence="3 6" id="KW-0732">Signal</keyword>
<dbReference type="SUPFAM" id="SSF53474">
    <property type="entry name" value="alpha/beta-Hydrolases"/>
    <property type="match status" value="1"/>
</dbReference>
<dbReference type="InterPro" id="IPR008758">
    <property type="entry name" value="Peptidase_S28"/>
</dbReference>
<keyword evidence="5" id="KW-0325">Glycoprotein</keyword>
<dbReference type="PANTHER" id="PTHR11010">
    <property type="entry name" value="PROTEASE S28 PRO-X CARBOXYPEPTIDASE-RELATED"/>
    <property type="match status" value="1"/>
</dbReference>
<proteinExistence type="inferred from homology"/>
<dbReference type="GO" id="GO:0006508">
    <property type="term" value="P:proteolysis"/>
    <property type="evidence" value="ECO:0007669"/>
    <property type="project" value="UniProtKB-KW"/>
</dbReference>
<keyword evidence="8" id="KW-1185">Reference proteome</keyword>
<evidence type="ECO:0000313" key="8">
    <source>
        <dbReference type="Proteomes" id="UP000183832"/>
    </source>
</evidence>
<dbReference type="Proteomes" id="UP000183832">
    <property type="component" value="Unassembled WGS sequence"/>
</dbReference>
<dbReference type="AlphaFoldDB" id="A0A1J1J8F1"/>
<keyword evidence="4" id="KW-0378">Hydrolase</keyword>
<reference evidence="7 8" key="1">
    <citation type="submission" date="2015-04" db="EMBL/GenBank/DDBJ databases">
        <authorList>
            <person name="Syromyatnikov M.Y."/>
            <person name="Popov V.N."/>
        </authorList>
    </citation>
    <scope>NUCLEOTIDE SEQUENCE [LARGE SCALE GENOMIC DNA]</scope>
</reference>
<dbReference type="GO" id="GO:0008239">
    <property type="term" value="F:dipeptidyl-peptidase activity"/>
    <property type="evidence" value="ECO:0007669"/>
    <property type="project" value="TreeGrafter"/>
</dbReference>
<dbReference type="PANTHER" id="PTHR11010:SF5">
    <property type="entry name" value="RE36938P-RELATED"/>
    <property type="match status" value="1"/>
</dbReference>